<evidence type="ECO:0000256" key="5">
    <source>
        <dbReference type="SAM" id="Phobius"/>
    </source>
</evidence>
<feature type="transmembrane region" description="Helical" evidence="5">
    <location>
        <begin position="50"/>
        <end position="75"/>
    </location>
</feature>
<accession>A0A1V9YDC4</accession>
<dbReference type="InterPro" id="IPR050307">
    <property type="entry name" value="Sterol_Desaturase_Related"/>
</dbReference>
<evidence type="ECO:0000313" key="7">
    <source>
        <dbReference type="EMBL" id="OQR83753.1"/>
    </source>
</evidence>
<comment type="caution">
    <text evidence="7">The sequence shown here is derived from an EMBL/GenBank/DDBJ whole genome shotgun (WGS) entry which is preliminary data.</text>
</comment>
<evidence type="ECO:0000259" key="6">
    <source>
        <dbReference type="Pfam" id="PF04116"/>
    </source>
</evidence>
<dbReference type="PANTHER" id="PTHR11863">
    <property type="entry name" value="STEROL DESATURASE"/>
    <property type="match status" value="1"/>
</dbReference>
<reference evidence="7 8" key="1">
    <citation type="journal article" date="2014" name="Genome Biol. Evol.">
        <title>The secreted proteins of Achlya hypogyna and Thraustotheca clavata identify the ancestral oomycete secretome and reveal gene acquisitions by horizontal gene transfer.</title>
        <authorList>
            <person name="Misner I."/>
            <person name="Blouin N."/>
            <person name="Leonard G."/>
            <person name="Richards T.A."/>
            <person name="Lane C.E."/>
        </authorList>
    </citation>
    <scope>NUCLEOTIDE SEQUENCE [LARGE SCALE GENOMIC DNA]</scope>
    <source>
        <strain evidence="7 8">ATCC 48635</strain>
    </source>
</reference>
<dbReference type="GO" id="GO:0016491">
    <property type="term" value="F:oxidoreductase activity"/>
    <property type="evidence" value="ECO:0007669"/>
    <property type="project" value="InterPro"/>
</dbReference>
<dbReference type="GO" id="GO:0005506">
    <property type="term" value="F:iron ion binding"/>
    <property type="evidence" value="ECO:0007669"/>
    <property type="project" value="InterPro"/>
</dbReference>
<keyword evidence="2 5" id="KW-0812">Transmembrane</keyword>
<organism evidence="7 8">
    <name type="scientific">Achlya hypogyna</name>
    <name type="common">Oomycete</name>
    <name type="synonym">Protoachlya hypogyna</name>
    <dbReference type="NCBI Taxonomy" id="1202772"/>
    <lineage>
        <taxon>Eukaryota</taxon>
        <taxon>Sar</taxon>
        <taxon>Stramenopiles</taxon>
        <taxon>Oomycota</taxon>
        <taxon>Saprolegniomycetes</taxon>
        <taxon>Saprolegniales</taxon>
        <taxon>Achlyaceae</taxon>
        <taxon>Achlya</taxon>
    </lineage>
</organism>
<feature type="transmembrane region" description="Helical" evidence="5">
    <location>
        <begin position="96"/>
        <end position="120"/>
    </location>
</feature>
<dbReference type="AlphaFoldDB" id="A0A1V9YDC4"/>
<dbReference type="Proteomes" id="UP000243579">
    <property type="component" value="Unassembled WGS sequence"/>
</dbReference>
<proteinExistence type="predicted"/>
<evidence type="ECO:0000256" key="3">
    <source>
        <dbReference type="ARBA" id="ARBA00022989"/>
    </source>
</evidence>
<evidence type="ECO:0000256" key="4">
    <source>
        <dbReference type="ARBA" id="ARBA00023136"/>
    </source>
</evidence>
<dbReference type="GO" id="GO:0016020">
    <property type="term" value="C:membrane"/>
    <property type="evidence" value="ECO:0007669"/>
    <property type="project" value="UniProtKB-SubCell"/>
</dbReference>
<dbReference type="GO" id="GO:0008610">
    <property type="term" value="P:lipid biosynthetic process"/>
    <property type="evidence" value="ECO:0007669"/>
    <property type="project" value="InterPro"/>
</dbReference>
<keyword evidence="4 5" id="KW-0472">Membrane</keyword>
<protein>
    <recommendedName>
        <fullName evidence="6">Fatty acid hydroxylase domain-containing protein</fullName>
    </recommendedName>
</protein>
<feature type="transmembrane region" description="Helical" evidence="5">
    <location>
        <begin position="12"/>
        <end position="30"/>
    </location>
</feature>
<feature type="domain" description="Fatty acid hydroxylase" evidence="6">
    <location>
        <begin position="144"/>
        <end position="276"/>
    </location>
</feature>
<keyword evidence="3 5" id="KW-1133">Transmembrane helix</keyword>
<evidence type="ECO:0000256" key="2">
    <source>
        <dbReference type="ARBA" id="ARBA00022692"/>
    </source>
</evidence>
<dbReference type="STRING" id="1202772.A0A1V9YDC4"/>
<evidence type="ECO:0000313" key="8">
    <source>
        <dbReference type="Proteomes" id="UP000243579"/>
    </source>
</evidence>
<feature type="transmembrane region" description="Helical" evidence="5">
    <location>
        <begin position="140"/>
        <end position="157"/>
    </location>
</feature>
<sequence length="309" mass="35116">MPNHALSPAARRIFHLAGMAASVLATLRRYDNLDALEPYWALLNAHCSDFTIYFWCTCAVSTLALFGGSLAFALLDAIPVLRKYKIQPTRPPTVGLYLRCLKLAVINHLFIHMGLLITNIPLMEYLGIAVSGPLPKPSTLAVQFVVCMLCEDFLFYWSHRFLHHKKIYKYVHKVHHEYQAPFGLTAVYTHPFEELLTTGAMMAGPLLVCRHMLPIWLWMTYRIIETIDSHSGFDFPWSPMHAIPFGSGVARHDFHHEKFDSVFGSQFAFWDWLCGTDAAFRVLQRQKAANGEKATLDIFDAFAPKAKTL</sequence>
<name>A0A1V9YDC4_ACHHY</name>
<gene>
    <name evidence="7" type="ORF">ACHHYP_14339</name>
</gene>
<dbReference type="EMBL" id="JNBR01002081">
    <property type="protein sequence ID" value="OQR83753.1"/>
    <property type="molecule type" value="Genomic_DNA"/>
</dbReference>
<comment type="subcellular location">
    <subcellularLocation>
        <location evidence="1">Membrane</location>
    </subcellularLocation>
</comment>
<dbReference type="InterPro" id="IPR006694">
    <property type="entry name" value="Fatty_acid_hydroxylase"/>
</dbReference>
<dbReference type="Pfam" id="PF04116">
    <property type="entry name" value="FA_hydroxylase"/>
    <property type="match status" value="1"/>
</dbReference>
<dbReference type="OrthoDB" id="1658724at2759"/>
<keyword evidence="8" id="KW-1185">Reference proteome</keyword>
<evidence type="ECO:0000256" key="1">
    <source>
        <dbReference type="ARBA" id="ARBA00004370"/>
    </source>
</evidence>